<evidence type="ECO:0000313" key="1">
    <source>
        <dbReference type="EMBL" id="OLP95125.1"/>
    </source>
</evidence>
<dbReference type="Proteomes" id="UP000186817">
    <property type="component" value="Unassembled WGS sequence"/>
</dbReference>
<dbReference type="OrthoDB" id="409797at2759"/>
<keyword evidence="2" id="KW-1185">Reference proteome</keyword>
<reference evidence="1 2" key="1">
    <citation type="submission" date="2016-02" db="EMBL/GenBank/DDBJ databases">
        <title>Genome analysis of coral dinoflagellate symbionts highlights evolutionary adaptations to a symbiotic lifestyle.</title>
        <authorList>
            <person name="Aranda M."/>
            <person name="Li Y."/>
            <person name="Liew Y.J."/>
            <person name="Baumgarten S."/>
            <person name="Simakov O."/>
            <person name="Wilson M."/>
            <person name="Piel J."/>
            <person name="Ashoor H."/>
            <person name="Bougouffa S."/>
            <person name="Bajic V.B."/>
            <person name="Ryu T."/>
            <person name="Ravasi T."/>
            <person name="Bayer T."/>
            <person name="Micklem G."/>
            <person name="Kim H."/>
            <person name="Bhak J."/>
            <person name="Lajeunesse T.C."/>
            <person name="Voolstra C.R."/>
        </authorList>
    </citation>
    <scope>NUCLEOTIDE SEQUENCE [LARGE SCALE GENOMIC DNA]</scope>
    <source>
        <strain evidence="1 2">CCMP2467</strain>
    </source>
</reference>
<accession>A0A1Q9DIZ5</accession>
<sequence length="650" mass="71851">MSSGSTASSSSSTLEGLQRQLDELKPKALSIKNEAVELRRARRTPLDVRVEDGVPTLIDSGATHILRQPRDGAEMASATRVSVTLANDEKRDLLQAESGAILSTSAETQPILPMAELVSAGCEISWKKGNFKVVHPVWGECRTTIRGGCPELAQEQAARLVNEIEDKKLKELKDGVSLLKAKLEHLVHEEKLSWITYVERYLEGGLAKDLWKGLQSSLMKILSEHMLEFVKVTGMRESELNLGNFGVPGRKPVIATTNYHLDGLKVRSVAEAAKMKYLLVAKFTKWVPVGPIPLDVEAPKATRRAEASDEKDLVNVRIGEALLACGREGSGVDTEGKGAETGFEMDSTGALKEPLDELMHDMERKDVKQEFKTETVVFENLSCYINTTEALLNLSDHLHGVNCSDEPVNFSSDEPVNFSTVPLPVKLVYEEKMSPRETITTRASAMHTGGSDRHIVAGAALALMAPEQREEVWKQFSGEDIVVGHRTYRVHGDVAELVEVMKTAIDLSEKLAASVERASEEWWKRKWYYKELARGEGYRFITSPHEGPGGTRYGGTPHSAFRFIRKDGETADRPRQSYEFRCILIDPSWTSPNKNVTGLAVEPSDEKEIVKAATGEIMAGIMSPEAVMDALVDTEDFQEQVDKAEAIFDS</sequence>
<dbReference type="AlphaFoldDB" id="A0A1Q9DIZ5"/>
<name>A0A1Q9DIZ5_SYMMI</name>
<dbReference type="EMBL" id="LSRX01000516">
    <property type="protein sequence ID" value="OLP95125.1"/>
    <property type="molecule type" value="Genomic_DNA"/>
</dbReference>
<comment type="caution">
    <text evidence="1">The sequence shown here is derived from an EMBL/GenBank/DDBJ whole genome shotgun (WGS) entry which is preliminary data.</text>
</comment>
<gene>
    <name evidence="1" type="ORF">AK812_SmicGene22789</name>
</gene>
<protein>
    <submittedName>
        <fullName evidence="1">Uncharacterized protein</fullName>
    </submittedName>
</protein>
<evidence type="ECO:0000313" key="2">
    <source>
        <dbReference type="Proteomes" id="UP000186817"/>
    </source>
</evidence>
<proteinExistence type="predicted"/>
<organism evidence="1 2">
    <name type="scientific">Symbiodinium microadriaticum</name>
    <name type="common">Dinoflagellate</name>
    <name type="synonym">Zooxanthella microadriatica</name>
    <dbReference type="NCBI Taxonomy" id="2951"/>
    <lineage>
        <taxon>Eukaryota</taxon>
        <taxon>Sar</taxon>
        <taxon>Alveolata</taxon>
        <taxon>Dinophyceae</taxon>
        <taxon>Suessiales</taxon>
        <taxon>Symbiodiniaceae</taxon>
        <taxon>Symbiodinium</taxon>
    </lineage>
</organism>